<protein>
    <submittedName>
        <fullName evidence="1">Uncharacterized protein</fullName>
    </submittedName>
</protein>
<keyword evidence="2" id="KW-1185">Reference proteome</keyword>
<dbReference type="Proteomes" id="UP000050509">
    <property type="component" value="Unassembled WGS sequence"/>
</dbReference>
<dbReference type="EMBL" id="LJCR01000637">
    <property type="protein sequence ID" value="KPV52169.1"/>
    <property type="molecule type" value="Genomic_DNA"/>
</dbReference>
<gene>
    <name evidence="1" type="ORF">SE17_17070</name>
</gene>
<sequence length="81" mass="9057">MTHEQRAAILQQLAHALEHRRLLAPTRIALDIIAPMSFLAGQAALFINPLIPAGRWHSYVAALSDQEGWNVLRDMLETPDC</sequence>
<organism evidence="1 2">
    <name type="scientific">Kouleothrix aurantiaca</name>
    <dbReference type="NCBI Taxonomy" id="186479"/>
    <lineage>
        <taxon>Bacteria</taxon>
        <taxon>Bacillati</taxon>
        <taxon>Chloroflexota</taxon>
        <taxon>Chloroflexia</taxon>
        <taxon>Chloroflexales</taxon>
        <taxon>Roseiflexineae</taxon>
        <taxon>Roseiflexaceae</taxon>
        <taxon>Kouleothrix</taxon>
    </lineage>
</organism>
<proteinExistence type="predicted"/>
<dbReference type="AlphaFoldDB" id="A0A0P9D9I7"/>
<comment type="caution">
    <text evidence="1">The sequence shown here is derived from an EMBL/GenBank/DDBJ whole genome shotgun (WGS) entry which is preliminary data.</text>
</comment>
<accession>A0A0P9D9I7</accession>
<reference evidence="1 2" key="1">
    <citation type="submission" date="2015-09" db="EMBL/GenBank/DDBJ databases">
        <title>Draft genome sequence of Kouleothrix aurantiaca JCM 19913.</title>
        <authorList>
            <person name="Hemp J."/>
        </authorList>
    </citation>
    <scope>NUCLEOTIDE SEQUENCE [LARGE SCALE GENOMIC DNA]</scope>
    <source>
        <strain evidence="1 2">COM-B</strain>
    </source>
</reference>
<evidence type="ECO:0000313" key="1">
    <source>
        <dbReference type="EMBL" id="KPV52169.1"/>
    </source>
</evidence>
<name>A0A0P9D9I7_9CHLR</name>
<evidence type="ECO:0000313" key="2">
    <source>
        <dbReference type="Proteomes" id="UP000050509"/>
    </source>
</evidence>